<feature type="domain" description="Prokaryotic-type class I peptide chain release factors" evidence="4">
    <location>
        <begin position="283"/>
        <end position="299"/>
    </location>
</feature>
<comment type="similarity">
    <text evidence="1">Belongs to the prokaryotic/mitochondrial release factor family.</text>
</comment>
<dbReference type="InterPro" id="IPR050057">
    <property type="entry name" value="Prokaryotic/Mito_RF"/>
</dbReference>
<name>A0A6F9DM51_9ASCI</name>
<dbReference type="Gene3D" id="3.30.160.20">
    <property type="match status" value="1"/>
</dbReference>
<keyword evidence="3" id="KW-0648">Protein biosynthesis</keyword>
<sequence>MWFRLLRSGSLWKENLPRLHKFVWKQKQFPQANLQRLYAYRCYSNAVLKDEFSEYLLYLKALLNDNLTTKDMKNVSHFPPNLLAELGGQSSNSYIQLQNVVELGEEFLQKQSELLELKAFAADNELDEEMISEVKSEQNDLKNSVQDLHENLIDVLIQDQELEDCEGALLEVIPGVGGAEAMLFARDLFTMYENFCNTQGFDWQIITYNEHNYGGILNASAAVLSSDAYKLLRYEAGTHRVQRVPETSKGQIHTSTATVAVLPKQVQVQQEIDMKDLDITYSRSSGPGGQSVNTTNSAVQINHKPSGIKVRCEVTRNQRENYRLAMMEVTQKLHSKLKAEKLAKDTSVRSMQIKQRDRSDKIRTYNFMRDRVTDHRIAYSMHGMQSILNNGSKLLQLMKTLDEHYAKETKMAILKGLIDEYTLINKASNKKKAK</sequence>
<gene>
    <name evidence="5" type="primary">Mtrf1l-002</name>
</gene>
<dbReference type="InterPro" id="IPR000352">
    <property type="entry name" value="Pep_chain_release_fac_I"/>
</dbReference>
<dbReference type="PANTHER" id="PTHR43804:SF7">
    <property type="entry name" value="LD18447P"/>
    <property type="match status" value="1"/>
</dbReference>
<dbReference type="Gene3D" id="3.30.70.1660">
    <property type="match status" value="1"/>
</dbReference>
<dbReference type="InterPro" id="IPR005139">
    <property type="entry name" value="PCRF"/>
</dbReference>
<proteinExistence type="evidence at transcript level"/>
<dbReference type="InterPro" id="IPR045853">
    <property type="entry name" value="Pep_chain_release_fac_I_sf"/>
</dbReference>
<dbReference type="GO" id="GO:0003747">
    <property type="term" value="F:translation release factor activity"/>
    <property type="evidence" value="ECO:0007669"/>
    <property type="project" value="InterPro"/>
</dbReference>
<reference evidence="5" key="1">
    <citation type="submission" date="2020-04" db="EMBL/GenBank/DDBJ databases">
        <authorList>
            <person name="Neveu A P."/>
        </authorList>
    </citation>
    <scope>NUCLEOTIDE SEQUENCE</scope>
    <source>
        <tissue evidence="5">Whole embryo</tissue>
    </source>
</reference>
<dbReference type="SMART" id="SM00937">
    <property type="entry name" value="PCRF"/>
    <property type="match status" value="1"/>
</dbReference>
<organism evidence="5">
    <name type="scientific">Phallusia mammillata</name>
    <dbReference type="NCBI Taxonomy" id="59560"/>
    <lineage>
        <taxon>Eukaryota</taxon>
        <taxon>Metazoa</taxon>
        <taxon>Chordata</taxon>
        <taxon>Tunicata</taxon>
        <taxon>Ascidiacea</taxon>
        <taxon>Phlebobranchia</taxon>
        <taxon>Ascidiidae</taxon>
        <taxon>Phallusia</taxon>
    </lineage>
</organism>
<dbReference type="Pfam" id="PF03462">
    <property type="entry name" value="PCRF"/>
    <property type="match status" value="1"/>
</dbReference>
<evidence type="ECO:0000259" key="4">
    <source>
        <dbReference type="PROSITE" id="PS00745"/>
    </source>
</evidence>
<dbReference type="Gene3D" id="6.10.140.1950">
    <property type="match status" value="1"/>
</dbReference>
<evidence type="ECO:0000256" key="2">
    <source>
        <dbReference type="ARBA" id="ARBA00022481"/>
    </source>
</evidence>
<dbReference type="PROSITE" id="PS00745">
    <property type="entry name" value="RF_PROK_I"/>
    <property type="match status" value="1"/>
</dbReference>
<keyword evidence="2" id="KW-0488">Methylation</keyword>
<evidence type="ECO:0000313" key="5">
    <source>
        <dbReference type="EMBL" id="CAB3264068.1"/>
    </source>
</evidence>
<dbReference type="Pfam" id="PF00472">
    <property type="entry name" value="RF-1"/>
    <property type="match status" value="1"/>
</dbReference>
<evidence type="ECO:0000256" key="3">
    <source>
        <dbReference type="ARBA" id="ARBA00022917"/>
    </source>
</evidence>
<dbReference type="EMBL" id="LR788206">
    <property type="protein sequence ID" value="CAB3264068.1"/>
    <property type="molecule type" value="mRNA"/>
</dbReference>
<dbReference type="GO" id="GO:0005737">
    <property type="term" value="C:cytoplasm"/>
    <property type="evidence" value="ECO:0007669"/>
    <property type="project" value="UniProtKB-ARBA"/>
</dbReference>
<dbReference type="SUPFAM" id="SSF75620">
    <property type="entry name" value="Release factor"/>
    <property type="match status" value="1"/>
</dbReference>
<dbReference type="PANTHER" id="PTHR43804">
    <property type="entry name" value="LD18447P"/>
    <property type="match status" value="1"/>
</dbReference>
<protein>
    <submittedName>
        <fullName evidence="5">Peptide chain release factor 1-like, mitochondrial</fullName>
    </submittedName>
</protein>
<accession>A0A6F9DM51</accession>
<dbReference type="AlphaFoldDB" id="A0A6F9DM51"/>
<evidence type="ECO:0000256" key="1">
    <source>
        <dbReference type="ARBA" id="ARBA00010835"/>
    </source>
</evidence>